<dbReference type="Pfam" id="PF06470">
    <property type="entry name" value="SMC_hinge"/>
    <property type="match status" value="1"/>
</dbReference>
<evidence type="ECO:0000313" key="10">
    <source>
        <dbReference type="EMBL" id="EYC00236.1"/>
    </source>
</evidence>
<evidence type="ECO:0000256" key="8">
    <source>
        <dbReference type="PIRNR" id="PIRNR005719"/>
    </source>
</evidence>
<evidence type="ECO:0000256" key="5">
    <source>
        <dbReference type="ARBA" id="ARBA00023054"/>
    </source>
</evidence>
<comment type="similarity">
    <text evidence="2">Belongs to the SMC family. SMC3 subfamily.</text>
</comment>
<accession>A0A016TC17</accession>
<comment type="caution">
    <text evidence="10">The sequence shown here is derived from an EMBL/GenBank/DDBJ whole genome shotgun (WGS) entry which is preliminary data.</text>
</comment>
<evidence type="ECO:0000256" key="9">
    <source>
        <dbReference type="SAM" id="Coils"/>
    </source>
</evidence>
<proteinExistence type="inferred from homology"/>
<dbReference type="GO" id="GO:0032991">
    <property type="term" value="C:protein-containing complex"/>
    <property type="evidence" value="ECO:0007669"/>
    <property type="project" value="UniProtKB-ARBA"/>
</dbReference>
<feature type="coiled-coil region" evidence="9">
    <location>
        <begin position="686"/>
        <end position="834"/>
    </location>
</feature>
<feature type="coiled-coil region" evidence="9">
    <location>
        <begin position="194"/>
        <end position="351"/>
    </location>
</feature>
<dbReference type="InterPro" id="IPR003395">
    <property type="entry name" value="RecF/RecN/SMC_N"/>
</dbReference>
<reference evidence="11" key="1">
    <citation type="journal article" date="2015" name="Nat. Genet.">
        <title>The genome and transcriptome of the zoonotic hookworm Ancylostoma ceylanicum identify infection-specific gene families.</title>
        <authorList>
            <person name="Schwarz E.M."/>
            <person name="Hu Y."/>
            <person name="Antoshechkin I."/>
            <person name="Miller M.M."/>
            <person name="Sternberg P.W."/>
            <person name="Aroian R.V."/>
        </authorList>
    </citation>
    <scope>NUCLEOTIDE SEQUENCE</scope>
    <source>
        <strain evidence="11">HY135</strain>
    </source>
</reference>
<dbReference type="SMART" id="SM00968">
    <property type="entry name" value="SMC_hinge"/>
    <property type="match status" value="1"/>
</dbReference>
<keyword evidence="11" id="KW-1185">Reference proteome</keyword>
<dbReference type="Gene3D" id="3.40.50.300">
    <property type="entry name" value="P-loop containing nucleotide triphosphate hydrolases"/>
    <property type="match status" value="2"/>
</dbReference>
<dbReference type="InterPro" id="IPR024704">
    <property type="entry name" value="SMC"/>
</dbReference>
<protein>
    <recommendedName>
        <fullName evidence="8">Structural maintenance of chromosomes protein</fullName>
    </recommendedName>
</protein>
<dbReference type="SUPFAM" id="SSF75553">
    <property type="entry name" value="Smc hinge domain"/>
    <property type="match status" value="1"/>
</dbReference>
<feature type="coiled-coil region" evidence="9">
    <location>
        <begin position="965"/>
        <end position="1020"/>
    </location>
</feature>
<dbReference type="GO" id="GO:0051301">
    <property type="term" value="P:cell division"/>
    <property type="evidence" value="ECO:0007669"/>
    <property type="project" value="UniProtKB-KW"/>
</dbReference>
<keyword evidence="7" id="KW-0131">Cell cycle</keyword>
<dbReference type="GO" id="GO:0051276">
    <property type="term" value="P:chromosome organization"/>
    <property type="evidence" value="ECO:0007669"/>
    <property type="project" value="InterPro"/>
</dbReference>
<dbReference type="Gene3D" id="3.30.70.1620">
    <property type="match status" value="1"/>
</dbReference>
<keyword evidence="3" id="KW-0132">Cell division</keyword>
<comment type="subcellular location">
    <subcellularLocation>
        <location evidence="1 8">Nucleus</location>
    </subcellularLocation>
</comment>
<dbReference type="Gene3D" id="1.20.1060.20">
    <property type="match status" value="1"/>
</dbReference>
<feature type="coiled-coil region" evidence="9">
    <location>
        <begin position="407"/>
        <end position="441"/>
    </location>
</feature>
<dbReference type="GO" id="GO:0005694">
    <property type="term" value="C:chromosome"/>
    <property type="evidence" value="ECO:0007669"/>
    <property type="project" value="InterPro"/>
</dbReference>
<feature type="coiled-coil region" evidence="9">
    <location>
        <begin position="859"/>
        <end position="924"/>
    </location>
</feature>
<evidence type="ECO:0000256" key="3">
    <source>
        <dbReference type="ARBA" id="ARBA00022618"/>
    </source>
</evidence>
<gene>
    <name evidence="10" type="primary">Acey_s0117.g684</name>
    <name evidence="10" type="synonym">Acey-smc-3</name>
    <name evidence="10" type="ORF">Y032_0117g684</name>
</gene>
<evidence type="ECO:0000256" key="6">
    <source>
        <dbReference type="ARBA" id="ARBA00023242"/>
    </source>
</evidence>
<dbReference type="EMBL" id="JARK01001453">
    <property type="protein sequence ID" value="EYC00236.1"/>
    <property type="molecule type" value="Genomic_DNA"/>
</dbReference>
<dbReference type="GO" id="GO:0005634">
    <property type="term" value="C:nucleus"/>
    <property type="evidence" value="ECO:0007669"/>
    <property type="project" value="UniProtKB-SubCell"/>
</dbReference>
<dbReference type="Pfam" id="PF02463">
    <property type="entry name" value="SMC_N"/>
    <property type="match status" value="1"/>
</dbReference>
<evidence type="ECO:0000313" key="11">
    <source>
        <dbReference type="Proteomes" id="UP000024635"/>
    </source>
</evidence>
<dbReference type="GO" id="GO:0005524">
    <property type="term" value="F:ATP binding"/>
    <property type="evidence" value="ECO:0007669"/>
    <property type="project" value="InterPro"/>
</dbReference>
<organism evidence="10 11">
    <name type="scientific">Ancylostoma ceylanicum</name>
    <dbReference type="NCBI Taxonomy" id="53326"/>
    <lineage>
        <taxon>Eukaryota</taxon>
        <taxon>Metazoa</taxon>
        <taxon>Ecdysozoa</taxon>
        <taxon>Nematoda</taxon>
        <taxon>Chromadorea</taxon>
        <taxon>Rhabditida</taxon>
        <taxon>Rhabditina</taxon>
        <taxon>Rhabditomorpha</taxon>
        <taxon>Strongyloidea</taxon>
        <taxon>Ancylostomatidae</taxon>
        <taxon>Ancylostomatinae</taxon>
        <taxon>Ancylostoma</taxon>
    </lineage>
</organism>
<evidence type="ECO:0000256" key="1">
    <source>
        <dbReference type="ARBA" id="ARBA00004123"/>
    </source>
</evidence>
<keyword evidence="4" id="KW-0498">Mitosis</keyword>
<evidence type="ECO:0000256" key="4">
    <source>
        <dbReference type="ARBA" id="ARBA00022776"/>
    </source>
</evidence>
<dbReference type="AlphaFoldDB" id="A0A016TC17"/>
<keyword evidence="5 9" id="KW-0175">Coiled coil</keyword>
<dbReference type="Proteomes" id="UP000024635">
    <property type="component" value="Unassembled WGS sequence"/>
</dbReference>
<dbReference type="InterPro" id="IPR027417">
    <property type="entry name" value="P-loop_NTPase"/>
</dbReference>
<dbReference type="OrthoDB" id="431497at2759"/>
<dbReference type="GO" id="GO:0016887">
    <property type="term" value="F:ATP hydrolysis activity"/>
    <property type="evidence" value="ECO:0007669"/>
    <property type="project" value="InterPro"/>
</dbReference>
<dbReference type="CDD" id="cd03272">
    <property type="entry name" value="ABC_SMC3_euk"/>
    <property type="match status" value="1"/>
</dbReference>
<evidence type="ECO:0000256" key="2">
    <source>
        <dbReference type="ARBA" id="ARBA00005917"/>
    </source>
</evidence>
<dbReference type="InterPro" id="IPR010935">
    <property type="entry name" value="SMC_hinge"/>
</dbReference>
<dbReference type="InterPro" id="IPR036277">
    <property type="entry name" value="SMC_hinge_sf"/>
</dbReference>
<name>A0A016TC17_9BILA</name>
<dbReference type="PIRSF" id="PIRSF005719">
    <property type="entry name" value="SMC"/>
    <property type="match status" value="1"/>
</dbReference>
<dbReference type="SUPFAM" id="SSF52540">
    <property type="entry name" value="P-loop containing nucleoside triphosphate hydrolases"/>
    <property type="match status" value="2"/>
</dbReference>
<dbReference type="STRING" id="53326.A0A016TC17"/>
<sequence length="1206" mass="139512">MHIKEVNITGFRSYREVTSIDSFSPRHNVIVGRNGSGKSNFFFAIQFVLSDEFSHLRSEQRMGVLHEGTGPRINTARVEIVFDNTDRRIPAIEATEVRVVRQVGQKKDQYYIDGKMVPRAEVVNLMESAGFSRSNPYYIVKQGKINELATAPDSHRLKLLREVAGTRVYDERKEESLKILKETHNKTKKIETLLSYIDERLKTLEEEKEDLKEYQKWDKMKRSIEYTIYDTEANETRKKLERLLDQREELSSRQTKVSSELVEVQARGVRASAEQRKLEARFKGMKEEKEALVAEQAERFEKKAELALLINDLKEDVEKEKSGRNRAEDVLNQVKAEIREKEEELERISPKYQKLVEQESALSSDIRIAETRSKELFAKQGHKDQFKSAEERDAFLRREVRHITRQIGDTEEQISDIEKSLEDETREEEQLTAHVQELGVELQENHIRMDKASSEHGRLKQEFDRAMVAQLDATREEKAVREQLTTMNAELAQMEQQMRYLAPRSITNGVEGVRRIVQWFRDNNHDGRHDDVVKGYHGLLLDLIDCEPIYFQAVEITAGSRLLFHVVSDDRVALKIMKQFNQQNLPGECNFFPVNRIVAPPRKEYQDADGRAILDVFDYDEYYDAVFRNVFAGTAIVRDLHLGARFARSEGFDCVTLDGDQISRRGALTGGYIDTKRSKLELHKSIRAQQMNRDQLQMTLVEMQRKVNEKMSAVEKIQMEIDKADNDMRVYKQQHRNLTEKKRYASEQLHAMGRNREPKKGQLLNLRNRVRELRAQLEGYEGQIGSEFLSQLSRNEQAECERLQREILEKKQKLDQVAKERSALETTKQRLENQLTTNLLRKRDSLTARISDIAVDEKRHNLQAESAELNSVIQRLNEIVRRIAELDECLMEYDESAEKLNRELEDVQEQQKDLEAQLADFSKQADIIFTKQSTLQSKREESVKKIRELGSLPTDAFSKYQGLSTKQLDKKLAECMHELKKYENVNKKALDQFVQAASQKEDLTKRMEEQQKSQKSIEDLLQVLDTRKYEAIQLTFKQVSKNFAEVFQKLVPNGSGSLVIQTGKDDTMDASQPDQALHLVENFVGVGIKVSFNGNSETREMVQLSGGQKSLVALALIFAIQKCDPAPFYLFDEIDAALDAQHRKAVADMIHELAENAQFITTTFRPELLESAEKYYGVKFRNKVSHIDVVTKEQAYDFVEDDTTHG</sequence>
<dbReference type="FunFam" id="3.40.50.300:FF:000424">
    <property type="entry name" value="Structural maintenance of chromosomes 3"/>
    <property type="match status" value="1"/>
</dbReference>
<keyword evidence="6 8" id="KW-0539">Nucleus</keyword>
<evidence type="ECO:0000256" key="7">
    <source>
        <dbReference type="ARBA" id="ARBA00023306"/>
    </source>
</evidence>
<dbReference type="FunFam" id="3.40.50.300:FF:000370">
    <property type="entry name" value="Structural maintenance of chromosomes 3"/>
    <property type="match status" value="1"/>
</dbReference>
<dbReference type="InterPro" id="IPR041741">
    <property type="entry name" value="SMC3_ABC_euk"/>
</dbReference>
<dbReference type="Gene3D" id="1.10.287.1490">
    <property type="match status" value="1"/>
</dbReference>
<dbReference type="PANTHER" id="PTHR43977">
    <property type="entry name" value="STRUCTURAL MAINTENANCE OF CHROMOSOMES PROTEIN 3"/>
    <property type="match status" value="1"/>
</dbReference>